<sequence length="80" mass="9278">MRCAGYGRIWRGIARRRSLVSWRAGDCTYDLELAYAVRLKPLERQYREPFWFVAPLRQHCLPAALPSTLGLSQYNPHPSS</sequence>
<protein>
    <submittedName>
        <fullName evidence="1">Uncharacterized protein</fullName>
    </submittedName>
</protein>
<dbReference type="EMBL" id="KN837370">
    <property type="protein sequence ID" value="KIJ26404.1"/>
    <property type="molecule type" value="Genomic_DNA"/>
</dbReference>
<dbReference type="AlphaFoldDB" id="A0A0C9TXA1"/>
<reference evidence="1 2" key="1">
    <citation type="submission" date="2014-06" db="EMBL/GenBank/DDBJ databases">
        <title>Evolutionary Origins and Diversification of the Mycorrhizal Mutualists.</title>
        <authorList>
            <consortium name="DOE Joint Genome Institute"/>
            <consortium name="Mycorrhizal Genomics Consortium"/>
            <person name="Kohler A."/>
            <person name="Kuo A."/>
            <person name="Nagy L.G."/>
            <person name="Floudas D."/>
            <person name="Copeland A."/>
            <person name="Barry K.W."/>
            <person name="Cichocki N."/>
            <person name="Veneault-Fourrey C."/>
            <person name="LaButti K."/>
            <person name="Lindquist E.A."/>
            <person name="Lipzen A."/>
            <person name="Lundell T."/>
            <person name="Morin E."/>
            <person name="Murat C."/>
            <person name="Riley R."/>
            <person name="Ohm R."/>
            <person name="Sun H."/>
            <person name="Tunlid A."/>
            <person name="Henrissat B."/>
            <person name="Grigoriev I.V."/>
            <person name="Hibbett D.S."/>
            <person name="Martin F."/>
        </authorList>
    </citation>
    <scope>NUCLEOTIDE SEQUENCE [LARGE SCALE GENOMIC DNA]</scope>
    <source>
        <strain evidence="1 2">SS14</strain>
    </source>
</reference>
<dbReference type="Proteomes" id="UP000054279">
    <property type="component" value="Unassembled WGS sequence"/>
</dbReference>
<dbReference type="HOGENOM" id="CLU_2591329_0_0_1"/>
<accession>A0A0C9TXA1</accession>
<gene>
    <name evidence="1" type="ORF">M422DRAFT_272505</name>
</gene>
<keyword evidence="2" id="KW-1185">Reference proteome</keyword>
<organism evidence="1 2">
    <name type="scientific">Sphaerobolus stellatus (strain SS14)</name>
    <dbReference type="NCBI Taxonomy" id="990650"/>
    <lineage>
        <taxon>Eukaryota</taxon>
        <taxon>Fungi</taxon>
        <taxon>Dikarya</taxon>
        <taxon>Basidiomycota</taxon>
        <taxon>Agaricomycotina</taxon>
        <taxon>Agaricomycetes</taxon>
        <taxon>Phallomycetidae</taxon>
        <taxon>Geastrales</taxon>
        <taxon>Sphaerobolaceae</taxon>
        <taxon>Sphaerobolus</taxon>
    </lineage>
</organism>
<evidence type="ECO:0000313" key="2">
    <source>
        <dbReference type="Proteomes" id="UP000054279"/>
    </source>
</evidence>
<proteinExistence type="predicted"/>
<evidence type="ECO:0000313" key="1">
    <source>
        <dbReference type="EMBL" id="KIJ26404.1"/>
    </source>
</evidence>
<name>A0A0C9TXA1_SPHS4</name>